<dbReference type="InterPro" id="IPR003593">
    <property type="entry name" value="AAA+_ATPase"/>
</dbReference>
<sequence length="329" mass="36064">MLKVSDLSAGFETETGFLEAVDRVSFRVDDKESLGIVGESGCGKSVTAHSILGLLPQPSGKITGGTISLNGKELATLGEKKLREIRGREVGMIFQEPMTALNPVHPIGRQIAECLRTHGMGKKRQNRDRALELLQKVGIPSPEQRLKEYPHQLSGGMRQRIVIAMALACHPHLLIADEPTTALDVTTQAQILELLAELKESLSMALILITHDLGVIAETCDRVVVMYAGRVVESAPVREIFANPLHRYTAGLLRSIPSLETVPKTRLSTIPGRVPGLAELPVGARFAPRSDHPQIDDYLQSEDFHSKRPDLIEAAPGHWVEDCDYVRTD</sequence>
<dbReference type="PROSITE" id="PS50893">
    <property type="entry name" value="ABC_TRANSPORTER_2"/>
    <property type="match status" value="1"/>
</dbReference>
<evidence type="ECO:0000256" key="1">
    <source>
        <dbReference type="ARBA" id="ARBA00004417"/>
    </source>
</evidence>
<dbReference type="NCBIfam" id="TIGR01727">
    <property type="entry name" value="oligo_HPY"/>
    <property type="match status" value="1"/>
</dbReference>
<dbReference type="Gene3D" id="3.40.50.300">
    <property type="entry name" value="P-loop containing nucleotide triphosphate hydrolases"/>
    <property type="match status" value="1"/>
</dbReference>
<dbReference type="RefSeq" id="WP_185694250.1">
    <property type="nucleotide sequence ID" value="NZ_JACHVA010000127.1"/>
</dbReference>
<evidence type="ECO:0000256" key="5">
    <source>
        <dbReference type="ARBA" id="ARBA00022741"/>
    </source>
</evidence>
<keyword evidence="3" id="KW-0813">Transport</keyword>
<keyword evidence="4" id="KW-1003">Cell membrane</keyword>
<evidence type="ECO:0000256" key="6">
    <source>
        <dbReference type="ARBA" id="ARBA00022840"/>
    </source>
</evidence>
<dbReference type="AlphaFoldDB" id="A0A7X1B320"/>
<name>A0A7X1B320_9BACT</name>
<keyword evidence="7" id="KW-0472">Membrane</keyword>
<gene>
    <name evidence="9" type="ORF">H5P30_17745</name>
</gene>
<comment type="caution">
    <text evidence="9">The sequence shown here is derived from an EMBL/GenBank/DDBJ whole genome shotgun (WGS) entry which is preliminary data.</text>
</comment>
<dbReference type="Pfam" id="PF00005">
    <property type="entry name" value="ABC_tran"/>
    <property type="match status" value="1"/>
</dbReference>
<dbReference type="GO" id="GO:0016887">
    <property type="term" value="F:ATP hydrolysis activity"/>
    <property type="evidence" value="ECO:0007669"/>
    <property type="project" value="InterPro"/>
</dbReference>
<reference evidence="9 10" key="1">
    <citation type="submission" date="2020-07" db="EMBL/GenBank/DDBJ databases">
        <authorList>
            <person name="Feng X."/>
        </authorList>
    </citation>
    <scope>NUCLEOTIDE SEQUENCE [LARGE SCALE GENOMIC DNA]</scope>
    <source>
        <strain evidence="9 10">JCM14086</strain>
    </source>
</reference>
<dbReference type="CDD" id="cd03257">
    <property type="entry name" value="ABC_NikE_OppD_transporters"/>
    <property type="match status" value="1"/>
</dbReference>
<dbReference type="Pfam" id="PF08352">
    <property type="entry name" value="oligo_HPY"/>
    <property type="match status" value="1"/>
</dbReference>
<dbReference type="PANTHER" id="PTHR43297">
    <property type="entry name" value="OLIGOPEPTIDE TRANSPORT ATP-BINDING PROTEIN APPD"/>
    <property type="match status" value="1"/>
</dbReference>
<dbReference type="InterPro" id="IPR050388">
    <property type="entry name" value="ABC_Ni/Peptide_Import"/>
</dbReference>
<feature type="domain" description="ABC transporter" evidence="8">
    <location>
        <begin position="2"/>
        <end position="253"/>
    </location>
</feature>
<dbReference type="InterPro" id="IPR027417">
    <property type="entry name" value="P-loop_NTPase"/>
</dbReference>
<dbReference type="GO" id="GO:0005886">
    <property type="term" value="C:plasma membrane"/>
    <property type="evidence" value="ECO:0007669"/>
    <property type="project" value="UniProtKB-SubCell"/>
</dbReference>
<evidence type="ECO:0000256" key="4">
    <source>
        <dbReference type="ARBA" id="ARBA00022475"/>
    </source>
</evidence>
<evidence type="ECO:0000256" key="2">
    <source>
        <dbReference type="ARBA" id="ARBA00005417"/>
    </source>
</evidence>
<dbReference type="Proteomes" id="UP000525652">
    <property type="component" value="Unassembled WGS sequence"/>
</dbReference>
<dbReference type="InterPro" id="IPR017871">
    <property type="entry name" value="ABC_transporter-like_CS"/>
</dbReference>
<dbReference type="InterPro" id="IPR003439">
    <property type="entry name" value="ABC_transporter-like_ATP-bd"/>
</dbReference>
<dbReference type="SUPFAM" id="SSF52540">
    <property type="entry name" value="P-loop containing nucleoside triphosphate hydrolases"/>
    <property type="match status" value="1"/>
</dbReference>
<evidence type="ECO:0000256" key="3">
    <source>
        <dbReference type="ARBA" id="ARBA00022448"/>
    </source>
</evidence>
<comment type="subcellular location">
    <subcellularLocation>
        <location evidence="1">Cell inner membrane</location>
        <topology evidence="1">Peripheral membrane protein</topology>
    </subcellularLocation>
</comment>
<dbReference type="EMBL" id="JACHVA010000127">
    <property type="protein sequence ID" value="MBC2603628.1"/>
    <property type="molecule type" value="Genomic_DNA"/>
</dbReference>
<dbReference type="GO" id="GO:0015833">
    <property type="term" value="P:peptide transport"/>
    <property type="evidence" value="ECO:0007669"/>
    <property type="project" value="InterPro"/>
</dbReference>
<dbReference type="GO" id="GO:0005524">
    <property type="term" value="F:ATP binding"/>
    <property type="evidence" value="ECO:0007669"/>
    <property type="project" value="UniProtKB-KW"/>
</dbReference>
<evidence type="ECO:0000256" key="7">
    <source>
        <dbReference type="ARBA" id="ARBA00023136"/>
    </source>
</evidence>
<dbReference type="SMART" id="SM00382">
    <property type="entry name" value="AAA"/>
    <property type="match status" value="1"/>
</dbReference>
<dbReference type="InterPro" id="IPR013563">
    <property type="entry name" value="Oligopep_ABC_C"/>
</dbReference>
<organism evidence="9 10">
    <name type="scientific">Puniceicoccus vermicola</name>
    <dbReference type="NCBI Taxonomy" id="388746"/>
    <lineage>
        <taxon>Bacteria</taxon>
        <taxon>Pseudomonadati</taxon>
        <taxon>Verrucomicrobiota</taxon>
        <taxon>Opitutia</taxon>
        <taxon>Puniceicoccales</taxon>
        <taxon>Puniceicoccaceae</taxon>
        <taxon>Puniceicoccus</taxon>
    </lineage>
</organism>
<keyword evidence="5" id="KW-0547">Nucleotide-binding</keyword>
<dbReference type="PROSITE" id="PS00211">
    <property type="entry name" value="ABC_TRANSPORTER_1"/>
    <property type="match status" value="1"/>
</dbReference>
<evidence type="ECO:0000313" key="9">
    <source>
        <dbReference type="EMBL" id="MBC2603628.1"/>
    </source>
</evidence>
<dbReference type="FunFam" id="3.40.50.300:FF:000016">
    <property type="entry name" value="Oligopeptide ABC transporter ATP-binding component"/>
    <property type="match status" value="1"/>
</dbReference>
<accession>A0A7X1B320</accession>
<keyword evidence="6 9" id="KW-0067">ATP-binding</keyword>
<evidence type="ECO:0000313" key="10">
    <source>
        <dbReference type="Proteomes" id="UP000525652"/>
    </source>
</evidence>
<evidence type="ECO:0000259" key="8">
    <source>
        <dbReference type="PROSITE" id="PS50893"/>
    </source>
</evidence>
<proteinExistence type="inferred from homology"/>
<protein>
    <submittedName>
        <fullName evidence="9">ABC transporter ATP-binding protein</fullName>
    </submittedName>
</protein>
<comment type="similarity">
    <text evidence="2">Belongs to the ABC transporter superfamily.</text>
</comment>
<keyword evidence="10" id="KW-1185">Reference proteome</keyword>
<dbReference type="PANTHER" id="PTHR43297:SF2">
    <property type="entry name" value="DIPEPTIDE TRANSPORT ATP-BINDING PROTEIN DPPD"/>
    <property type="match status" value="1"/>
</dbReference>